<comment type="caution">
    <text evidence="2">The sequence shown here is derived from an EMBL/GenBank/DDBJ whole genome shotgun (WGS) entry which is preliminary data.</text>
</comment>
<dbReference type="Proteomes" id="UP001206692">
    <property type="component" value="Unassembled WGS sequence"/>
</dbReference>
<proteinExistence type="predicted"/>
<evidence type="ECO:0000256" key="1">
    <source>
        <dbReference type="SAM" id="Coils"/>
    </source>
</evidence>
<evidence type="ECO:0000313" key="2">
    <source>
        <dbReference type="EMBL" id="MCQ5343422.1"/>
    </source>
</evidence>
<reference evidence="2 3" key="1">
    <citation type="submission" date="2022-06" db="EMBL/GenBank/DDBJ databases">
        <title>Isolation of gut microbiota from human fecal samples.</title>
        <authorList>
            <person name="Pamer E.G."/>
            <person name="Barat B."/>
            <person name="Waligurski E."/>
            <person name="Medina S."/>
            <person name="Paddock L."/>
            <person name="Mostad J."/>
        </authorList>
    </citation>
    <scope>NUCLEOTIDE SEQUENCE [LARGE SCALE GENOMIC DNA]</scope>
    <source>
        <strain evidence="2 3">DFI.1.1</strain>
    </source>
</reference>
<keyword evidence="3" id="KW-1185">Reference proteome</keyword>
<keyword evidence="1" id="KW-0175">Coiled coil</keyword>
<name>A0ABT1SU76_9FIRM</name>
<dbReference type="EMBL" id="JANGEW010000022">
    <property type="protein sequence ID" value="MCQ5343422.1"/>
    <property type="molecule type" value="Genomic_DNA"/>
</dbReference>
<evidence type="ECO:0000313" key="3">
    <source>
        <dbReference type="Proteomes" id="UP001206692"/>
    </source>
</evidence>
<accession>A0ABT1SU76</accession>
<protein>
    <submittedName>
        <fullName evidence="2">OmpH family outer membrane protein</fullName>
    </submittedName>
</protein>
<feature type="coiled-coil region" evidence="1">
    <location>
        <begin position="105"/>
        <end position="136"/>
    </location>
</feature>
<dbReference type="RefSeq" id="WP_062411861.1">
    <property type="nucleotide sequence ID" value="NZ_JAJCIO010000023.1"/>
</dbReference>
<organism evidence="2 3">
    <name type="scientific">Megasphaera massiliensis</name>
    <dbReference type="NCBI Taxonomy" id="1232428"/>
    <lineage>
        <taxon>Bacteria</taxon>
        <taxon>Bacillati</taxon>
        <taxon>Bacillota</taxon>
        <taxon>Negativicutes</taxon>
        <taxon>Veillonellales</taxon>
        <taxon>Veillonellaceae</taxon>
        <taxon>Megasphaera</taxon>
    </lineage>
</organism>
<dbReference type="SUPFAM" id="SSF111384">
    <property type="entry name" value="OmpH-like"/>
    <property type="match status" value="1"/>
</dbReference>
<gene>
    <name evidence="2" type="ORF">NE675_10380</name>
</gene>
<dbReference type="Gene3D" id="3.30.910.20">
    <property type="entry name" value="Skp domain"/>
    <property type="match status" value="1"/>
</dbReference>
<sequence length="311" mass="34675">MKRIYAAAGAVVIFVCLLAGWWFFSHRNPSAPAAAATPVYAYADLEHVVMSHPRYSEYHRLELEYNAMVAQYQFEQWNYSRKAQAEGLSMQQFAAVDAVGTAALNQELQAKVAIKQDELNNRLKQQYDALVEEKKKTTPVISDADALKIVNLQLKLKTLDLSKEERAATEEQLQALLRGSNADVRVTGSTADEIAAAMAPYKAQAKKELEDYAQQVKTDLEGRKLQSQAAFQQQIGTLKDRPEPAVWNKEWKDKLDAKEKEMNDVKEAIMADIRDKAAAVAQEQGIDMIFSDYEGVGTAADVTDDIIAKLA</sequence>
<dbReference type="InterPro" id="IPR024930">
    <property type="entry name" value="Skp_dom_sf"/>
</dbReference>